<accession>A0A1X1X395</accession>
<evidence type="ECO:0000313" key="2">
    <source>
        <dbReference type="EMBL" id="ORV93140.1"/>
    </source>
</evidence>
<name>A0A1X1X395_MYCIR</name>
<comment type="caution">
    <text evidence="2">The sequence shown here is derived from an EMBL/GenBank/DDBJ whole genome shotgun (WGS) entry which is preliminary data.</text>
</comment>
<proteinExistence type="predicted"/>
<evidence type="ECO:0000313" key="3">
    <source>
        <dbReference type="Proteomes" id="UP000193622"/>
    </source>
</evidence>
<gene>
    <name evidence="2" type="ORF">AWC12_01800</name>
</gene>
<organism evidence="2 3">
    <name type="scientific">Mycolicibacterium iranicum</name>
    <name type="common">Mycobacterium iranicum</name>
    <dbReference type="NCBI Taxonomy" id="912594"/>
    <lineage>
        <taxon>Bacteria</taxon>
        <taxon>Bacillati</taxon>
        <taxon>Actinomycetota</taxon>
        <taxon>Actinomycetes</taxon>
        <taxon>Mycobacteriales</taxon>
        <taxon>Mycobacteriaceae</taxon>
        <taxon>Mycolicibacterium</taxon>
    </lineage>
</organism>
<dbReference type="EMBL" id="LQPC01000002">
    <property type="protein sequence ID" value="ORV93140.1"/>
    <property type="molecule type" value="Genomic_DNA"/>
</dbReference>
<sequence length="146" mass="16022">MTHSTPSRPDPAELLAGLPHVFVDRSLGALQVPGLLREAGFALTTMREHYGEADAQRVADVEWITLTAERGWIGFHKDAEIRRNEAERMAVVATDARMFCVPRADITAADLAARYISNLPAIAAAAKTPGPYIYSVQTKRIVRLPL</sequence>
<feature type="domain" description="VapC45 PIN like" evidence="1">
    <location>
        <begin position="19"/>
        <end position="101"/>
    </location>
</feature>
<dbReference type="AlphaFoldDB" id="A0A1X1X395"/>
<dbReference type="Proteomes" id="UP000193622">
    <property type="component" value="Unassembled WGS sequence"/>
</dbReference>
<protein>
    <recommendedName>
        <fullName evidence="1">VapC45 PIN like domain-containing protein</fullName>
    </recommendedName>
</protein>
<dbReference type="InterPro" id="IPR041375">
    <property type="entry name" value="VapC45_PIN-like"/>
</dbReference>
<dbReference type="Pfam" id="PF18478">
    <property type="entry name" value="PIN_10"/>
    <property type="match status" value="1"/>
</dbReference>
<reference evidence="2 3" key="1">
    <citation type="submission" date="2016-01" db="EMBL/GenBank/DDBJ databases">
        <title>The new phylogeny of the genus Mycobacterium.</title>
        <authorList>
            <person name="Tarcisio F."/>
            <person name="Conor M."/>
            <person name="Antonella G."/>
            <person name="Elisabetta G."/>
            <person name="Giulia F.S."/>
            <person name="Sara T."/>
            <person name="Anna F."/>
            <person name="Clotilde B."/>
            <person name="Roberto B."/>
            <person name="Veronica D.S."/>
            <person name="Fabio R."/>
            <person name="Monica P."/>
            <person name="Olivier J."/>
            <person name="Enrico T."/>
            <person name="Nicola S."/>
        </authorList>
    </citation>
    <scope>NUCLEOTIDE SEQUENCE [LARGE SCALE GENOMIC DNA]</scope>
    <source>
        <strain evidence="2 3">DSM 45541</strain>
    </source>
</reference>
<evidence type="ECO:0000259" key="1">
    <source>
        <dbReference type="Pfam" id="PF18478"/>
    </source>
</evidence>